<organism evidence="2 3">
    <name type="scientific">Naegleria lovaniensis</name>
    <name type="common">Amoeba</name>
    <dbReference type="NCBI Taxonomy" id="51637"/>
    <lineage>
        <taxon>Eukaryota</taxon>
        <taxon>Discoba</taxon>
        <taxon>Heterolobosea</taxon>
        <taxon>Tetramitia</taxon>
        <taxon>Eutetramitia</taxon>
        <taxon>Vahlkampfiidae</taxon>
        <taxon>Naegleria</taxon>
    </lineage>
</organism>
<dbReference type="Pfam" id="PF10142">
    <property type="entry name" value="PhoPQ_related"/>
    <property type="match status" value="1"/>
</dbReference>
<feature type="transmembrane region" description="Helical" evidence="1">
    <location>
        <begin position="583"/>
        <end position="604"/>
    </location>
</feature>
<feature type="transmembrane region" description="Helical" evidence="1">
    <location>
        <begin position="520"/>
        <end position="540"/>
    </location>
</feature>
<dbReference type="PANTHER" id="PTHR31497:SF0">
    <property type="entry name" value="AUTOCRINE PROLIFERATION REPRESSOR PROTEIN A"/>
    <property type="match status" value="1"/>
</dbReference>
<dbReference type="RefSeq" id="XP_044542479.1">
    <property type="nucleotide sequence ID" value="XM_044688044.1"/>
</dbReference>
<keyword evidence="1" id="KW-0472">Membrane</keyword>
<feature type="transmembrane region" description="Helical" evidence="1">
    <location>
        <begin position="466"/>
        <end position="487"/>
    </location>
</feature>
<evidence type="ECO:0000313" key="2">
    <source>
        <dbReference type="EMBL" id="KAG2373305.1"/>
    </source>
</evidence>
<dbReference type="EMBL" id="PYSW02000057">
    <property type="protein sequence ID" value="KAG2373305.1"/>
    <property type="molecule type" value="Genomic_DNA"/>
</dbReference>
<accession>A0AA88G7K4</accession>
<sequence>MLARTHANMLDEYMSTPGPSMSYSVLSSNKQDLATLYTLSMKGVTWLNSQEIGQSTQWNHYLVISVPNSLDRNIKEGLLLIEGGVSSMNAPQSNDNMKGLSHYSGTICSQLYLVPNQPITFSSDPEQKARMEDQYVSFSWLKFLNAFDSNVAQNKTTSVQDYEWIGHFPMVKTSARALDVIQDFVLQQVGLNLEKFTIAGTSKRGWATWLLGATDPRVKNLIPVVIQIANLRPSLLQINRSLCHWPEALQDYEHLGVLQRLNSSAFDALQEVIDPFVYRERYASIPTYMVNAMGDEFMWPELSLLSYKNLSGLSTKYLRYVPNTGHSLAGSDALESVLTFYYCMLRGIELPKYTFSHEYTMKGVHIEVKVWNGKKPTLVRVWRGNNPINRDFRYGIIGNAFWSAPVAESSSEPFTWRIFVNNPDRGYQAVMVELVYENYVVGLKPFKMTTSAYVIPDTYVCAKASVMMRLEMSVVVLLFLMMMMVCFPSSHHASYFVHEKHFLIDPNNSTKYNDTMMSRALGPFLFGGAFASILSAPLLYAGHHWLHIPPELLGPILSGSLGWFLGAAYEWEFGVGGMTGCGGVLACTFWYHVLIGRTFMMNVIDSKVLSSEGLLWSLLSLHRHSALAVPLLMMATGLVGVYFGVKSER</sequence>
<proteinExistence type="predicted"/>
<evidence type="ECO:0008006" key="4">
    <source>
        <dbReference type="Google" id="ProtNLM"/>
    </source>
</evidence>
<dbReference type="InterPro" id="IPR029058">
    <property type="entry name" value="AB_hydrolase_fold"/>
</dbReference>
<gene>
    <name evidence="2" type="ORF">C9374_012294</name>
</gene>
<dbReference type="Proteomes" id="UP000816034">
    <property type="component" value="Unassembled WGS sequence"/>
</dbReference>
<keyword evidence="3" id="KW-1185">Reference proteome</keyword>
<feature type="transmembrane region" description="Helical" evidence="1">
    <location>
        <begin position="552"/>
        <end position="571"/>
    </location>
</feature>
<reference evidence="2 3" key="1">
    <citation type="journal article" date="2018" name="BMC Genomics">
        <title>The genome of Naegleria lovaniensis, the basis for a comparative approach to unravel pathogenicity factors of the human pathogenic amoeba N. fowleri.</title>
        <authorList>
            <person name="Liechti N."/>
            <person name="Schurch N."/>
            <person name="Bruggmann R."/>
            <person name="Wittwer M."/>
        </authorList>
    </citation>
    <scope>NUCLEOTIDE SEQUENCE [LARGE SCALE GENOMIC DNA]</scope>
    <source>
        <strain evidence="2 3">ATCC 30569</strain>
    </source>
</reference>
<feature type="transmembrane region" description="Helical" evidence="1">
    <location>
        <begin position="624"/>
        <end position="645"/>
    </location>
</feature>
<comment type="caution">
    <text evidence="2">The sequence shown here is derived from an EMBL/GenBank/DDBJ whole genome shotgun (WGS) entry which is preliminary data.</text>
</comment>
<keyword evidence="1" id="KW-1133">Transmembrane helix</keyword>
<name>A0AA88G7K4_NAELO</name>
<dbReference type="InterPro" id="IPR009199">
    <property type="entry name" value="PhoPQ-act_pathogen-rel_PqaA"/>
</dbReference>
<dbReference type="GeneID" id="68104748"/>
<protein>
    <recommendedName>
        <fullName evidence="4">PhoPQ-activated pathogenicity-related protein</fullName>
    </recommendedName>
</protein>
<dbReference type="SUPFAM" id="SSF53474">
    <property type="entry name" value="alpha/beta-Hydrolases"/>
    <property type="match status" value="1"/>
</dbReference>
<evidence type="ECO:0000256" key="1">
    <source>
        <dbReference type="SAM" id="Phobius"/>
    </source>
</evidence>
<dbReference type="AlphaFoldDB" id="A0AA88G7K4"/>
<dbReference type="PANTHER" id="PTHR31497">
    <property type="entry name" value="AUTOCRINE PROLIFERATION REPRESSOR PROTEIN A"/>
    <property type="match status" value="1"/>
</dbReference>
<dbReference type="Gene3D" id="3.40.50.1820">
    <property type="entry name" value="alpha/beta hydrolase"/>
    <property type="match status" value="1"/>
</dbReference>
<keyword evidence="1" id="KW-0812">Transmembrane</keyword>
<evidence type="ECO:0000313" key="3">
    <source>
        <dbReference type="Proteomes" id="UP000816034"/>
    </source>
</evidence>